<dbReference type="Pfam" id="PF02655">
    <property type="entry name" value="ATP-grasp_3"/>
    <property type="match status" value="1"/>
</dbReference>
<proteinExistence type="predicted"/>
<reference evidence="3 4" key="1">
    <citation type="submission" date="2019-02" db="EMBL/GenBank/DDBJ databases">
        <title>Deep-cultivation of Planctomycetes and their phenomic and genomic characterization uncovers novel biology.</title>
        <authorList>
            <person name="Wiegand S."/>
            <person name="Jogler M."/>
            <person name="Boedeker C."/>
            <person name="Pinto D."/>
            <person name="Vollmers J."/>
            <person name="Rivas-Marin E."/>
            <person name="Kohn T."/>
            <person name="Peeters S.H."/>
            <person name="Heuer A."/>
            <person name="Rast P."/>
            <person name="Oberbeckmann S."/>
            <person name="Bunk B."/>
            <person name="Jeske O."/>
            <person name="Meyerdierks A."/>
            <person name="Storesund J.E."/>
            <person name="Kallscheuer N."/>
            <person name="Luecker S."/>
            <person name="Lage O.M."/>
            <person name="Pohl T."/>
            <person name="Merkel B.J."/>
            <person name="Hornburger P."/>
            <person name="Mueller R.-W."/>
            <person name="Bruemmer F."/>
            <person name="Labrenz M."/>
            <person name="Spormann A.M."/>
            <person name="Op den Camp H."/>
            <person name="Overmann J."/>
            <person name="Amann R."/>
            <person name="Jetten M.S.M."/>
            <person name="Mascher T."/>
            <person name="Medema M.H."/>
            <person name="Devos D.P."/>
            <person name="Kaster A.-K."/>
            <person name="Ovreas L."/>
            <person name="Rohde M."/>
            <person name="Galperin M.Y."/>
            <person name="Jogler C."/>
        </authorList>
    </citation>
    <scope>NUCLEOTIDE SEQUENCE [LARGE SCALE GENOMIC DNA]</scope>
    <source>
        <strain evidence="3 4">Pla110</strain>
    </source>
</reference>
<keyword evidence="1" id="KW-0547">Nucleotide-binding</keyword>
<dbReference type="EMBL" id="CP036281">
    <property type="protein sequence ID" value="QDU79601.1"/>
    <property type="molecule type" value="Genomic_DNA"/>
</dbReference>
<accession>A0A518CK54</accession>
<name>A0A518CK54_9PLAN</name>
<dbReference type="KEGG" id="plon:Pla110_13120"/>
<dbReference type="PROSITE" id="PS50975">
    <property type="entry name" value="ATP_GRASP"/>
    <property type="match status" value="1"/>
</dbReference>
<dbReference type="Gene3D" id="3.30.470.20">
    <property type="entry name" value="ATP-grasp fold, B domain"/>
    <property type="match status" value="1"/>
</dbReference>
<dbReference type="RefSeq" id="WP_144994328.1">
    <property type="nucleotide sequence ID" value="NZ_CP036281.1"/>
</dbReference>
<protein>
    <submittedName>
        <fullName evidence="3">ATP-grasp domain protein</fullName>
    </submittedName>
</protein>
<dbReference type="GO" id="GO:0005524">
    <property type="term" value="F:ATP binding"/>
    <property type="evidence" value="ECO:0007669"/>
    <property type="project" value="UniProtKB-UniRule"/>
</dbReference>
<evidence type="ECO:0000313" key="4">
    <source>
        <dbReference type="Proteomes" id="UP000317178"/>
    </source>
</evidence>
<evidence type="ECO:0000259" key="2">
    <source>
        <dbReference type="PROSITE" id="PS50975"/>
    </source>
</evidence>
<keyword evidence="4" id="KW-1185">Reference proteome</keyword>
<dbReference type="InterPro" id="IPR011761">
    <property type="entry name" value="ATP-grasp"/>
</dbReference>
<sequence>MIQISQTASNSGLKPILIAGCSVRAAVWSARSVQIACIAADQFGDVDLRASGVAWLPLSSDYHELPEYVQQLDLSGWCYTGGLENHPELLRQCERSAPLFGVRSYSVERLRDPILLSRVVEPTGIHVPETRLMTGKAPDGDWLLKPWRSGGGQRIRQADRAGAQTGTGGESFYLQRRVRGVPYSVSFLARNGKGEILGAVRQFIATSSEIQVSRGIRLQFPFLFCGGVTCEVGEVASPDVLQDLVDRLVQEFELVGLCGIDLIKTDTSRTCLLEVNPRYTATMELLERRSGTRFLPQHFAACQGKEATIPAFSATKDSVRPMYVAKQVLYTPTGLTIGEEGLVSLLGGSFLQASDAEIILADQPAPGSVLQAGWPICSLISLGRTEEQCLRTLRYYAGRLAIVLDQEKWSEYHRDL</sequence>
<keyword evidence="1" id="KW-0067">ATP-binding</keyword>
<organism evidence="3 4">
    <name type="scientific">Polystyrenella longa</name>
    <dbReference type="NCBI Taxonomy" id="2528007"/>
    <lineage>
        <taxon>Bacteria</taxon>
        <taxon>Pseudomonadati</taxon>
        <taxon>Planctomycetota</taxon>
        <taxon>Planctomycetia</taxon>
        <taxon>Planctomycetales</taxon>
        <taxon>Planctomycetaceae</taxon>
        <taxon>Polystyrenella</taxon>
    </lineage>
</organism>
<dbReference type="Proteomes" id="UP000317178">
    <property type="component" value="Chromosome"/>
</dbReference>
<dbReference type="AlphaFoldDB" id="A0A518CK54"/>
<gene>
    <name evidence="3" type="ORF">Pla110_13120</name>
</gene>
<evidence type="ECO:0000313" key="3">
    <source>
        <dbReference type="EMBL" id="QDU79601.1"/>
    </source>
</evidence>
<dbReference type="InterPro" id="IPR003806">
    <property type="entry name" value="ATP-grasp_PylC-type"/>
</dbReference>
<feature type="domain" description="ATP-grasp" evidence="2">
    <location>
        <begin position="241"/>
        <end position="303"/>
    </location>
</feature>
<dbReference type="SUPFAM" id="SSF56059">
    <property type="entry name" value="Glutathione synthetase ATP-binding domain-like"/>
    <property type="match status" value="1"/>
</dbReference>
<dbReference type="OrthoDB" id="1804072at2"/>
<dbReference type="GO" id="GO:0046872">
    <property type="term" value="F:metal ion binding"/>
    <property type="evidence" value="ECO:0007669"/>
    <property type="project" value="InterPro"/>
</dbReference>
<evidence type="ECO:0000256" key="1">
    <source>
        <dbReference type="PROSITE-ProRule" id="PRU00409"/>
    </source>
</evidence>